<feature type="domain" description="Aminomethyltransferase C-terminal" evidence="4">
    <location>
        <begin position="773"/>
        <end position="860"/>
    </location>
</feature>
<dbReference type="Pfam" id="PF16350">
    <property type="entry name" value="FAO_M"/>
    <property type="match status" value="1"/>
</dbReference>
<evidence type="ECO:0000313" key="6">
    <source>
        <dbReference type="EMBL" id="CAG9855350.1"/>
    </source>
</evidence>
<dbReference type="GO" id="GO:0005759">
    <property type="term" value="C:mitochondrial matrix"/>
    <property type="evidence" value="ECO:0007669"/>
    <property type="project" value="TreeGrafter"/>
</dbReference>
<comment type="similarity">
    <text evidence="1">Belongs to the GcvT family.</text>
</comment>
<dbReference type="Pfam" id="PF08669">
    <property type="entry name" value="GCV_T_C"/>
    <property type="match status" value="1"/>
</dbReference>
<evidence type="ECO:0000259" key="2">
    <source>
        <dbReference type="Pfam" id="PF01266"/>
    </source>
</evidence>
<evidence type="ECO:0000259" key="3">
    <source>
        <dbReference type="Pfam" id="PF01571"/>
    </source>
</evidence>
<organism evidence="6 7">
    <name type="scientific">Phyllotreta striolata</name>
    <name type="common">Striped flea beetle</name>
    <name type="synonym">Crioceris striolata</name>
    <dbReference type="NCBI Taxonomy" id="444603"/>
    <lineage>
        <taxon>Eukaryota</taxon>
        <taxon>Metazoa</taxon>
        <taxon>Ecdysozoa</taxon>
        <taxon>Arthropoda</taxon>
        <taxon>Hexapoda</taxon>
        <taxon>Insecta</taxon>
        <taxon>Pterygota</taxon>
        <taxon>Neoptera</taxon>
        <taxon>Endopterygota</taxon>
        <taxon>Coleoptera</taxon>
        <taxon>Polyphaga</taxon>
        <taxon>Cucujiformia</taxon>
        <taxon>Chrysomeloidea</taxon>
        <taxon>Chrysomelidae</taxon>
        <taxon>Galerucinae</taxon>
        <taxon>Alticini</taxon>
        <taxon>Phyllotreta</taxon>
    </lineage>
</organism>
<dbReference type="SUPFAM" id="SSF51905">
    <property type="entry name" value="FAD/NAD(P)-binding domain"/>
    <property type="match status" value="1"/>
</dbReference>
<dbReference type="InterPro" id="IPR006222">
    <property type="entry name" value="GCVT_N"/>
</dbReference>
<evidence type="ECO:0000313" key="7">
    <source>
        <dbReference type="Proteomes" id="UP001153712"/>
    </source>
</evidence>
<keyword evidence="7" id="KW-1185">Reference proteome</keyword>
<dbReference type="SUPFAM" id="SSF101790">
    <property type="entry name" value="Aminomethyltransferase beta-barrel domain"/>
    <property type="match status" value="1"/>
</dbReference>
<dbReference type="EMBL" id="OU900103">
    <property type="protein sequence ID" value="CAG9855350.1"/>
    <property type="molecule type" value="Genomic_DNA"/>
</dbReference>
<gene>
    <name evidence="6" type="ORF">PHYEVI_LOCUS1801</name>
</gene>
<evidence type="ECO:0000259" key="4">
    <source>
        <dbReference type="Pfam" id="PF08669"/>
    </source>
</evidence>
<dbReference type="OrthoDB" id="429143at2759"/>
<dbReference type="Gene3D" id="2.40.30.110">
    <property type="entry name" value="Aminomethyltransferase beta-barrel domains"/>
    <property type="match status" value="1"/>
</dbReference>
<feature type="domain" description="FAD dependent oxidoreductase" evidence="2">
    <location>
        <begin position="37"/>
        <end position="393"/>
    </location>
</feature>
<accession>A0A9N9XKF7</accession>
<dbReference type="InterPro" id="IPR036188">
    <property type="entry name" value="FAD/NAD-bd_sf"/>
</dbReference>
<dbReference type="Gene3D" id="3.30.1360.120">
    <property type="entry name" value="Probable tRNA modification gtpase trme, domain 1"/>
    <property type="match status" value="1"/>
</dbReference>
<dbReference type="InterPro" id="IPR006076">
    <property type="entry name" value="FAD-dep_OxRdtase"/>
</dbReference>
<dbReference type="InterPro" id="IPR013977">
    <property type="entry name" value="GcvT_C"/>
</dbReference>
<dbReference type="PANTHER" id="PTHR13847:SF193">
    <property type="entry name" value="PYRUVATE DEHYDROGENASE PHOSPHATASE REGULATORY SUBUNIT, MITOCHONDRIAL"/>
    <property type="match status" value="1"/>
</dbReference>
<dbReference type="SUPFAM" id="SSF103025">
    <property type="entry name" value="Folate-binding domain"/>
    <property type="match status" value="1"/>
</dbReference>
<evidence type="ECO:0000259" key="5">
    <source>
        <dbReference type="Pfam" id="PF16350"/>
    </source>
</evidence>
<dbReference type="Proteomes" id="UP001153712">
    <property type="component" value="Chromosome 10"/>
</dbReference>
<feature type="domain" description="GCVT N-terminal" evidence="3">
    <location>
        <begin position="596"/>
        <end position="753"/>
    </location>
</feature>
<dbReference type="AlphaFoldDB" id="A0A9N9XKF7"/>
<feature type="domain" description="FAD dependent oxidoreductase central" evidence="5">
    <location>
        <begin position="396"/>
        <end position="452"/>
    </location>
</feature>
<reference evidence="6" key="1">
    <citation type="submission" date="2022-01" db="EMBL/GenBank/DDBJ databases">
        <authorList>
            <person name="King R."/>
        </authorList>
    </citation>
    <scope>NUCLEOTIDE SEQUENCE</scope>
</reference>
<dbReference type="SUPFAM" id="SSF54373">
    <property type="entry name" value="FAD-linked reductases, C-terminal domain"/>
    <property type="match status" value="1"/>
</dbReference>
<sequence length="887" mass="100037">MFPRQSLKLFKNKNVNMQVLDFTTNTIISNLPTQAQVVIAGAGVVANSVAYHLIENGWNDVVLVEQGKIGSGTSNFGSGTLGLFKPIEHRNLIWYSIKLYQKLQDEGYDLQMKQCGSINLAQTKDRLIALKRRMAYNIPTGLHCELITRDTLETLHPFIRTDDIEGAVWVPDDAVIDPKSICDTLALLAQQGGAKYVENTTVQRVLTKNNTVYAVETDQGNIFCDYFVNCTGMWARELGTQCSPPVSIPAYPAQHFYATTGPLAESIGEDIPIIRDFDAHTYARSYENGLMVGWFELEAKPAFEQSKVPKDWTSHLTTDFNHFRPLWEKAVHRIPMLKDYSNPELTNSPDNFTPDGRWILGETPEVKNYFVACGMNGNSLQGAGGIGKAVADWIIDGKPKQDILPFNVQRFLNVHNSKLYLQQRVKEVVGRHYSILYPNQCEYKYARKLRCSPLYSVLETKGAVFGIKMAYERALYFDTTYKKGGVKPQMPPGTFFKPKFFDFMKEEYYACKEGVGVIDMSSFSKIELKSGGLEIVRYLQKLCSNDIDIPVGSIIHTGMQNERGGYENDCMLVRQQDNWYISYSLTTISTHPIACSYFMISPTSQQTRAFDWVSRNLPATSTIDVNDLTSMYTVINVVGPKAVALLSELSNNDMKFAPFMYKKVNVGYASDVMLMSFTHTGEPGFCLYIPSEYALHVYYKLMAVGRDYGIRDVGTFTQRFMRIERFIPFWAEELTSFTTPFEAGLGFTVRLDKKVDFNGKKALQKQKEEGVAKQLVFFYVEDLDPDVDVWAWGGEPIYRNGEYVGHVTTAGYGFGANKSICIGFIRRPKGADTQIVTADYLLAKDAKYQIDIAGHRFTASPHLHAPKVGVKVTKSEKYKPTPIKFSL</sequence>
<dbReference type="InterPro" id="IPR029043">
    <property type="entry name" value="GcvT/YgfZ_C"/>
</dbReference>
<dbReference type="Pfam" id="PF01266">
    <property type="entry name" value="DAO"/>
    <property type="match status" value="1"/>
</dbReference>
<name>A0A9N9XKF7_PHYSR</name>
<proteinExistence type="inferred from homology"/>
<dbReference type="Gene3D" id="3.30.9.10">
    <property type="entry name" value="D-Amino Acid Oxidase, subunit A, domain 2"/>
    <property type="match status" value="1"/>
</dbReference>
<feature type="domain" description="GCVT N-terminal" evidence="3">
    <location>
        <begin position="454"/>
        <end position="583"/>
    </location>
</feature>
<dbReference type="PANTHER" id="PTHR13847">
    <property type="entry name" value="SARCOSINE DEHYDROGENASE-RELATED"/>
    <property type="match status" value="1"/>
</dbReference>
<dbReference type="Gene3D" id="3.30.70.1400">
    <property type="entry name" value="Aminomethyltransferase beta-barrel domains"/>
    <property type="match status" value="1"/>
</dbReference>
<protein>
    <submittedName>
        <fullName evidence="6">Uncharacterized protein</fullName>
    </submittedName>
</protein>
<dbReference type="InterPro" id="IPR027266">
    <property type="entry name" value="TrmE/GcvT-like"/>
</dbReference>
<dbReference type="Pfam" id="PF01571">
    <property type="entry name" value="GCV_T"/>
    <property type="match status" value="2"/>
</dbReference>
<dbReference type="Gene3D" id="3.50.50.60">
    <property type="entry name" value="FAD/NAD(P)-binding domain"/>
    <property type="match status" value="1"/>
</dbReference>
<evidence type="ECO:0000256" key="1">
    <source>
        <dbReference type="ARBA" id="ARBA00008609"/>
    </source>
</evidence>
<dbReference type="InterPro" id="IPR032503">
    <property type="entry name" value="FAO_M"/>
</dbReference>